<organism evidence="1">
    <name type="scientific">marine sediment metagenome</name>
    <dbReference type="NCBI Taxonomy" id="412755"/>
    <lineage>
        <taxon>unclassified sequences</taxon>
        <taxon>metagenomes</taxon>
        <taxon>ecological metagenomes</taxon>
    </lineage>
</organism>
<gene>
    <name evidence="1" type="ORF">LCGC14_2951530</name>
</gene>
<accession>A0A0F8XFN6</accession>
<comment type="caution">
    <text evidence="1">The sequence shown here is derived from an EMBL/GenBank/DDBJ whole genome shotgun (WGS) entry which is preliminary data.</text>
</comment>
<sequence>MSQFHVVLCPSFAGHALLLLLLVCGTGRMASFGQVHDEPKDAERAARFRELQQRVKAMKAYQSKEGVDVELELSENPCGWHGQFSVEAVALRVNSFGELPVLRSNARIGDGAKVLLLLRNTDT</sequence>
<protein>
    <submittedName>
        <fullName evidence="1">Uncharacterized protein</fullName>
    </submittedName>
</protein>
<reference evidence="1" key="1">
    <citation type="journal article" date="2015" name="Nature">
        <title>Complex archaea that bridge the gap between prokaryotes and eukaryotes.</title>
        <authorList>
            <person name="Spang A."/>
            <person name="Saw J.H."/>
            <person name="Jorgensen S.L."/>
            <person name="Zaremba-Niedzwiedzka K."/>
            <person name="Martijn J."/>
            <person name="Lind A.E."/>
            <person name="van Eijk R."/>
            <person name="Schleper C."/>
            <person name="Guy L."/>
            <person name="Ettema T.J."/>
        </authorList>
    </citation>
    <scope>NUCLEOTIDE SEQUENCE</scope>
</reference>
<name>A0A0F8XFN6_9ZZZZ</name>
<feature type="non-terminal residue" evidence="1">
    <location>
        <position position="123"/>
    </location>
</feature>
<dbReference type="EMBL" id="LAZR01059485">
    <property type="protein sequence ID" value="KKK67693.1"/>
    <property type="molecule type" value="Genomic_DNA"/>
</dbReference>
<dbReference type="AlphaFoldDB" id="A0A0F8XFN6"/>
<evidence type="ECO:0000313" key="1">
    <source>
        <dbReference type="EMBL" id="KKK67693.1"/>
    </source>
</evidence>
<proteinExistence type="predicted"/>